<sequence>MTEPTTRSPGAADDASASRQHTLRERNLRLVARAIYDAAAAPRSPGAVPPSRADVATATGLTRATVSTLVDRLLVARLVTELAPVPAQRAGRPAVPLVPARRTVVGVGLEVNVDYLGVRVLDLAGDVVAERVGTGSFHDSDPAAVLARLGALASDVVAGVQADGMQVAGARLALPGLVDARTGELEVAPNLGWSSLDPVPPLGLGELPVVVANEAKLAALAELAGDVPPSFLYVSGDVGIGGGIVVDGALFLAERGWNGEIGHVVVDPAGPRCTCGAYGCLEQYAGKEAILRAAGLEADAPLDSLVALLRDDDGAAVEQARAAVVRAGQALGSALADFVNLTGVSTVVLGGVYTELEDWLRPEVEAGLADRVLAAPFAPVVVRAAVAGEHAALTGGAREVLREVVADPAAWG</sequence>
<dbReference type="SUPFAM" id="SSF53067">
    <property type="entry name" value="Actin-like ATPase domain"/>
    <property type="match status" value="1"/>
</dbReference>
<evidence type="ECO:0000313" key="3">
    <source>
        <dbReference type="EMBL" id="NNU27601.1"/>
    </source>
</evidence>
<dbReference type="Pfam" id="PF00480">
    <property type="entry name" value="ROK"/>
    <property type="match status" value="1"/>
</dbReference>
<evidence type="ECO:0000313" key="4">
    <source>
        <dbReference type="Proteomes" id="UP000557204"/>
    </source>
</evidence>
<name>A0A849K459_9MICO</name>
<keyword evidence="4" id="KW-1185">Reference proteome</keyword>
<evidence type="ECO:0000256" key="2">
    <source>
        <dbReference type="SAM" id="MobiDB-lite"/>
    </source>
</evidence>
<dbReference type="Gene3D" id="1.10.10.10">
    <property type="entry name" value="Winged helix-like DNA-binding domain superfamily/Winged helix DNA-binding domain"/>
    <property type="match status" value="1"/>
</dbReference>
<comment type="similarity">
    <text evidence="1">Belongs to the ROK (NagC/XylR) family.</text>
</comment>
<dbReference type="InterPro" id="IPR000600">
    <property type="entry name" value="ROK"/>
</dbReference>
<dbReference type="InterPro" id="IPR036388">
    <property type="entry name" value="WH-like_DNA-bd_sf"/>
</dbReference>
<dbReference type="RefSeq" id="WP_171247106.1">
    <property type="nucleotide sequence ID" value="NZ_JABFAJ010000015.1"/>
</dbReference>
<dbReference type="AlphaFoldDB" id="A0A849K459"/>
<protein>
    <submittedName>
        <fullName evidence="3">ROK family protein</fullName>
    </submittedName>
</protein>
<evidence type="ECO:0000256" key="1">
    <source>
        <dbReference type="ARBA" id="ARBA00006479"/>
    </source>
</evidence>
<organism evidence="3 4">
    <name type="scientific">Isoptericola sediminis</name>
    <dbReference type="NCBI Taxonomy" id="2733572"/>
    <lineage>
        <taxon>Bacteria</taxon>
        <taxon>Bacillati</taxon>
        <taxon>Actinomycetota</taxon>
        <taxon>Actinomycetes</taxon>
        <taxon>Micrococcales</taxon>
        <taxon>Promicromonosporaceae</taxon>
        <taxon>Isoptericola</taxon>
    </lineage>
</organism>
<dbReference type="PANTHER" id="PTHR18964">
    <property type="entry name" value="ROK (REPRESSOR, ORF, KINASE) FAMILY"/>
    <property type="match status" value="1"/>
</dbReference>
<dbReference type="Gene3D" id="3.30.420.40">
    <property type="match status" value="2"/>
</dbReference>
<dbReference type="InterPro" id="IPR043129">
    <property type="entry name" value="ATPase_NBD"/>
</dbReference>
<dbReference type="Proteomes" id="UP000557204">
    <property type="component" value="Unassembled WGS sequence"/>
</dbReference>
<reference evidence="3 4" key="1">
    <citation type="submission" date="2020-05" db="EMBL/GenBank/DDBJ databases">
        <title>Genome sequence of Isoptericola sp. JC619 isolated from Chilika lagoon, India.</title>
        <authorList>
            <person name="Kumar D."/>
            <person name="Appam K."/>
            <person name="Gandham S."/>
            <person name="Uppada J."/>
            <person name="Sasikala C."/>
            <person name="Venkata Ramana C."/>
        </authorList>
    </citation>
    <scope>NUCLEOTIDE SEQUENCE [LARGE SCALE GENOMIC DNA]</scope>
    <source>
        <strain evidence="3 4">JC619</strain>
    </source>
</reference>
<gene>
    <name evidence="3" type="ORF">HLI28_08600</name>
</gene>
<comment type="caution">
    <text evidence="3">The sequence shown here is derived from an EMBL/GenBank/DDBJ whole genome shotgun (WGS) entry which is preliminary data.</text>
</comment>
<feature type="region of interest" description="Disordered" evidence="2">
    <location>
        <begin position="1"/>
        <end position="23"/>
    </location>
</feature>
<dbReference type="EMBL" id="JABFAJ010000015">
    <property type="protein sequence ID" value="NNU27601.1"/>
    <property type="molecule type" value="Genomic_DNA"/>
</dbReference>
<dbReference type="PANTHER" id="PTHR18964:SF149">
    <property type="entry name" value="BIFUNCTIONAL UDP-N-ACETYLGLUCOSAMINE 2-EPIMERASE_N-ACETYLMANNOSAMINE KINASE"/>
    <property type="match status" value="1"/>
</dbReference>
<dbReference type="InterPro" id="IPR036390">
    <property type="entry name" value="WH_DNA-bd_sf"/>
</dbReference>
<proteinExistence type="inferred from homology"/>
<accession>A0A849K459</accession>
<dbReference type="SUPFAM" id="SSF46785">
    <property type="entry name" value="Winged helix' DNA-binding domain"/>
    <property type="match status" value="1"/>
</dbReference>